<comment type="similarity">
    <text evidence="2">Belongs to the DDRGK1 family.</text>
</comment>
<feature type="transmembrane region" description="Helical" evidence="10">
    <location>
        <begin position="6"/>
        <end position="29"/>
    </location>
</feature>
<evidence type="ECO:0000256" key="8">
    <source>
        <dbReference type="ARBA" id="ARBA00023136"/>
    </source>
</evidence>
<evidence type="ECO:0000256" key="5">
    <source>
        <dbReference type="ARBA" id="ARBA00022786"/>
    </source>
</evidence>
<dbReference type="FunFam" id="1.10.10.10:FF:000143">
    <property type="entry name" value="DDRGK domain-containing protein 1"/>
    <property type="match status" value="1"/>
</dbReference>
<sequence>MPSDGVLLVVSLLGLLGTVLLVLFFAGFFTGSKKVADEQAQDQAEVVRGGDRRAAGGLAALRKRKDKKKRNAEREEAAAPADAAAPDQNEQVEAADQEAVEPRAMTKKELQKELKRQEREELRRFDQQQREERQRLADEKEAAYLKKREEEDKAEKALEEEERKLKEEKERKEKEEFDQWKDMFTIEEQGSKLSEDSEESQMLLQKFVDFIVSQKVVLLEDLAAEFNLTTQDAIDRVGALQESNRITGIVDDRGKFIYITEEEMDKVAKFIQRRGRLGFAELSKECNKLIRLDGEADKNATSSLDWLNSEEQPEGDVADLSS</sequence>
<dbReference type="EMBL" id="JAGDFL010000121">
    <property type="protein sequence ID" value="KAG7397233.1"/>
    <property type="molecule type" value="Genomic_DNA"/>
</dbReference>
<feature type="region of interest" description="Disordered" evidence="9">
    <location>
        <begin position="57"/>
        <end position="138"/>
    </location>
</feature>
<name>A0A8T1WZR4_9STRA</name>
<dbReference type="Pfam" id="PF09756">
    <property type="entry name" value="DDRGK"/>
    <property type="match status" value="1"/>
</dbReference>
<dbReference type="InterPro" id="IPR050899">
    <property type="entry name" value="DDRGK_domain-containing"/>
</dbReference>
<keyword evidence="5" id="KW-0833">Ubl conjugation pathway</keyword>
<protein>
    <recommendedName>
        <fullName evidence="3">DDRGK domain-containing protein 1</fullName>
    </recommendedName>
</protein>
<dbReference type="GO" id="GO:0044389">
    <property type="term" value="F:ubiquitin-like protein ligase binding"/>
    <property type="evidence" value="ECO:0007669"/>
    <property type="project" value="TreeGrafter"/>
</dbReference>
<evidence type="ECO:0000256" key="7">
    <source>
        <dbReference type="ARBA" id="ARBA00022989"/>
    </source>
</evidence>
<evidence type="ECO:0000256" key="4">
    <source>
        <dbReference type="ARBA" id="ARBA00022692"/>
    </source>
</evidence>
<evidence type="ECO:0000256" key="2">
    <source>
        <dbReference type="ARBA" id="ARBA00009829"/>
    </source>
</evidence>
<feature type="compositionally biased region" description="Acidic residues" evidence="9">
    <location>
        <begin position="311"/>
        <end position="322"/>
    </location>
</feature>
<gene>
    <name evidence="11" type="primary">DDRGK1</name>
    <name evidence="11" type="ORF">PHYBOEH_001111</name>
</gene>
<feature type="compositionally biased region" description="Low complexity" evidence="9">
    <location>
        <begin position="78"/>
        <end position="92"/>
    </location>
</feature>
<accession>A0A8T1WZR4</accession>
<comment type="subcellular location">
    <subcellularLocation>
        <location evidence="1">Endoplasmic reticulum membrane</location>
        <topology evidence="1">Single-pass membrane protein</topology>
    </subcellularLocation>
</comment>
<dbReference type="Proteomes" id="UP000693981">
    <property type="component" value="Unassembled WGS sequence"/>
</dbReference>
<keyword evidence="7 10" id="KW-1133">Transmembrane helix</keyword>
<evidence type="ECO:0000313" key="12">
    <source>
        <dbReference type="Proteomes" id="UP000693981"/>
    </source>
</evidence>
<evidence type="ECO:0000256" key="1">
    <source>
        <dbReference type="ARBA" id="ARBA00004389"/>
    </source>
</evidence>
<keyword evidence="6" id="KW-0256">Endoplasmic reticulum</keyword>
<comment type="caution">
    <text evidence="11">The sequence shown here is derived from an EMBL/GenBank/DDBJ whole genome shotgun (WGS) entry which is preliminary data.</text>
</comment>
<keyword evidence="12" id="KW-1185">Reference proteome</keyword>
<feature type="region of interest" description="Disordered" evidence="9">
    <location>
        <begin position="303"/>
        <end position="322"/>
    </location>
</feature>
<evidence type="ECO:0000256" key="10">
    <source>
        <dbReference type="SAM" id="Phobius"/>
    </source>
</evidence>
<dbReference type="SMART" id="SM01128">
    <property type="entry name" value="DDRGK"/>
    <property type="match status" value="1"/>
</dbReference>
<evidence type="ECO:0000256" key="3">
    <source>
        <dbReference type="ARBA" id="ARBA00018218"/>
    </source>
</evidence>
<dbReference type="InterPro" id="IPR019153">
    <property type="entry name" value="DDRGK_dom-contain"/>
</dbReference>
<proteinExistence type="inferred from homology"/>
<feature type="compositionally biased region" description="Basic and acidic residues" evidence="9">
    <location>
        <begin position="100"/>
        <end position="138"/>
    </location>
</feature>
<evidence type="ECO:0000256" key="6">
    <source>
        <dbReference type="ARBA" id="ARBA00022824"/>
    </source>
</evidence>
<dbReference type="GO" id="GO:0005789">
    <property type="term" value="C:endoplasmic reticulum membrane"/>
    <property type="evidence" value="ECO:0007669"/>
    <property type="project" value="UniProtKB-SubCell"/>
</dbReference>
<evidence type="ECO:0000313" key="11">
    <source>
        <dbReference type="EMBL" id="KAG7397233.1"/>
    </source>
</evidence>
<dbReference type="PANTHER" id="PTHR48176:SF1">
    <property type="entry name" value="DDRGK DOMAIN-CONTAINING PROTEIN 1"/>
    <property type="match status" value="1"/>
</dbReference>
<dbReference type="AlphaFoldDB" id="A0A8T1WZR4"/>
<dbReference type="PANTHER" id="PTHR48176">
    <property type="entry name" value="DDRGK DOMAIN-CONTAINING PROTEIN 1"/>
    <property type="match status" value="1"/>
</dbReference>
<feature type="compositionally biased region" description="Basic residues" evidence="9">
    <location>
        <begin position="61"/>
        <end position="71"/>
    </location>
</feature>
<dbReference type="OrthoDB" id="2285710at2759"/>
<keyword evidence="8 10" id="KW-0472">Membrane</keyword>
<reference evidence="11" key="1">
    <citation type="submission" date="2021-02" db="EMBL/GenBank/DDBJ databases">
        <authorList>
            <person name="Palmer J.M."/>
        </authorList>
    </citation>
    <scope>NUCLEOTIDE SEQUENCE</scope>
    <source>
        <strain evidence="11">SCRP23</strain>
    </source>
</reference>
<keyword evidence="4 10" id="KW-0812">Transmembrane</keyword>
<organism evidence="11 12">
    <name type="scientific">Phytophthora boehmeriae</name>
    <dbReference type="NCBI Taxonomy" id="109152"/>
    <lineage>
        <taxon>Eukaryota</taxon>
        <taxon>Sar</taxon>
        <taxon>Stramenopiles</taxon>
        <taxon>Oomycota</taxon>
        <taxon>Peronosporomycetes</taxon>
        <taxon>Peronosporales</taxon>
        <taxon>Peronosporaceae</taxon>
        <taxon>Phytophthora</taxon>
    </lineage>
</organism>
<evidence type="ECO:0000256" key="9">
    <source>
        <dbReference type="SAM" id="MobiDB-lite"/>
    </source>
</evidence>